<keyword evidence="4" id="KW-1185">Reference proteome</keyword>
<dbReference type="EMBL" id="JAAIUW010000001">
    <property type="protein sequence ID" value="KAF7845308.1"/>
    <property type="molecule type" value="Genomic_DNA"/>
</dbReference>
<evidence type="ECO:0000256" key="1">
    <source>
        <dbReference type="SAM" id="MobiDB-lite"/>
    </source>
</evidence>
<dbReference type="Proteomes" id="UP000634136">
    <property type="component" value="Unassembled WGS sequence"/>
</dbReference>
<evidence type="ECO:0000313" key="3">
    <source>
        <dbReference type="EMBL" id="KAF7845308.1"/>
    </source>
</evidence>
<dbReference type="AlphaFoldDB" id="A0A834XLC2"/>
<name>A0A834XLC2_9FABA</name>
<dbReference type="InterPro" id="IPR006527">
    <property type="entry name" value="F-box-assoc_dom_typ1"/>
</dbReference>
<comment type="caution">
    <text evidence="3">The sequence shown here is derived from an EMBL/GenBank/DDBJ whole genome shotgun (WGS) entry which is preliminary data.</text>
</comment>
<feature type="compositionally biased region" description="Pro residues" evidence="1">
    <location>
        <begin position="361"/>
        <end position="371"/>
    </location>
</feature>
<dbReference type="Gene3D" id="1.20.1280.50">
    <property type="match status" value="1"/>
</dbReference>
<accession>A0A834XLC2</accession>
<sequence>MSDYFPPEVIAEILHRLPLKSLVKCISVCKPWKSLITHQTFISHHLTHTLQSNHGHASSLFLQLYSRRRIECPDFFIYDDILSLYSDNKQLDDRLSVFAHPCPQHFFQNDYSTMVGTCNGLVVRFVTFHNEQYTPEVEIFSLASRSWRSITSRPPKLLHPNYKTFRRPPQMVVNGSLHWVFKRRSSNGEVHNFILSFDVAEETFGEVMLPQCLKESTIVESILVGEELLAVVRRYAVYNLEEEKIFRIWVMKQYGVVESWDEWFPCDLTRYWRKSSVLAIRSSGEILLESWSYGIFLLDPMKEIEKKLGLRKYYEALVGYHVESLFLINEKILQFPTFNDNMDDALEDDDFDDSESLPKAFPSPPHIPPHPSQRGIFRFPKLRGQDFCYLDLEIGLLSDTNDDLDLELRLGTSS</sequence>
<dbReference type="NCBIfam" id="TIGR01640">
    <property type="entry name" value="F_box_assoc_1"/>
    <property type="match status" value="1"/>
</dbReference>
<dbReference type="SUPFAM" id="SSF81383">
    <property type="entry name" value="F-box domain"/>
    <property type="match status" value="1"/>
</dbReference>
<dbReference type="PANTHER" id="PTHR31672:SF13">
    <property type="entry name" value="F-BOX PROTEIN CPR30-LIKE"/>
    <property type="match status" value="1"/>
</dbReference>
<feature type="region of interest" description="Disordered" evidence="1">
    <location>
        <begin position="349"/>
        <end position="372"/>
    </location>
</feature>
<dbReference type="CDD" id="cd22157">
    <property type="entry name" value="F-box_AtFBW1-like"/>
    <property type="match status" value="1"/>
</dbReference>
<organism evidence="3 4">
    <name type="scientific">Senna tora</name>
    <dbReference type="NCBI Taxonomy" id="362788"/>
    <lineage>
        <taxon>Eukaryota</taxon>
        <taxon>Viridiplantae</taxon>
        <taxon>Streptophyta</taxon>
        <taxon>Embryophyta</taxon>
        <taxon>Tracheophyta</taxon>
        <taxon>Spermatophyta</taxon>
        <taxon>Magnoliopsida</taxon>
        <taxon>eudicotyledons</taxon>
        <taxon>Gunneridae</taxon>
        <taxon>Pentapetalae</taxon>
        <taxon>rosids</taxon>
        <taxon>fabids</taxon>
        <taxon>Fabales</taxon>
        <taxon>Fabaceae</taxon>
        <taxon>Caesalpinioideae</taxon>
        <taxon>Cassia clade</taxon>
        <taxon>Senna</taxon>
    </lineage>
</organism>
<dbReference type="Pfam" id="PF00646">
    <property type="entry name" value="F-box"/>
    <property type="match status" value="1"/>
</dbReference>
<dbReference type="InterPro" id="IPR036047">
    <property type="entry name" value="F-box-like_dom_sf"/>
</dbReference>
<protein>
    <submittedName>
        <fullName evidence="3">F-box/kelch-repeat protein</fullName>
    </submittedName>
</protein>
<reference evidence="3" key="1">
    <citation type="submission" date="2020-09" db="EMBL/GenBank/DDBJ databases">
        <title>Genome-Enabled Discovery of Anthraquinone Biosynthesis in Senna tora.</title>
        <authorList>
            <person name="Kang S.-H."/>
            <person name="Pandey R.P."/>
            <person name="Lee C.-M."/>
            <person name="Sim J.-S."/>
            <person name="Jeong J.-T."/>
            <person name="Choi B.-S."/>
            <person name="Jung M."/>
            <person name="Ginzburg D."/>
            <person name="Zhao K."/>
            <person name="Won S.Y."/>
            <person name="Oh T.-J."/>
            <person name="Yu Y."/>
            <person name="Kim N.-H."/>
            <person name="Lee O.R."/>
            <person name="Lee T.-H."/>
            <person name="Bashyal P."/>
            <person name="Kim T.-S."/>
            <person name="Lee W.-H."/>
            <person name="Kawkins C."/>
            <person name="Kim C.-K."/>
            <person name="Kim J.S."/>
            <person name="Ahn B.O."/>
            <person name="Rhee S.Y."/>
            <person name="Sohng J.K."/>
        </authorList>
    </citation>
    <scope>NUCLEOTIDE SEQUENCE</scope>
    <source>
        <tissue evidence="3">Leaf</tissue>
    </source>
</reference>
<feature type="domain" description="F-box" evidence="2">
    <location>
        <begin position="1"/>
        <end position="45"/>
    </location>
</feature>
<dbReference type="SMART" id="SM00256">
    <property type="entry name" value="FBOX"/>
    <property type="match status" value="1"/>
</dbReference>
<dbReference type="InterPro" id="IPR001810">
    <property type="entry name" value="F-box_dom"/>
</dbReference>
<dbReference type="PROSITE" id="PS50181">
    <property type="entry name" value="FBOX"/>
    <property type="match status" value="1"/>
</dbReference>
<dbReference type="InterPro" id="IPR050796">
    <property type="entry name" value="SCF_F-box_component"/>
</dbReference>
<dbReference type="InterPro" id="IPR017451">
    <property type="entry name" value="F-box-assoc_interact_dom"/>
</dbReference>
<dbReference type="Pfam" id="PF07734">
    <property type="entry name" value="FBA_1"/>
    <property type="match status" value="1"/>
</dbReference>
<gene>
    <name evidence="3" type="ORF">G2W53_002213</name>
</gene>
<dbReference type="PANTHER" id="PTHR31672">
    <property type="entry name" value="BNACNNG10540D PROTEIN"/>
    <property type="match status" value="1"/>
</dbReference>
<proteinExistence type="predicted"/>
<dbReference type="OrthoDB" id="5314306at2759"/>
<evidence type="ECO:0000259" key="2">
    <source>
        <dbReference type="PROSITE" id="PS50181"/>
    </source>
</evidence>
<evidence type="ECO:0000313" key="4">
    <source>
        <dbReference type="Proteomes" id="UP000634136"/>
    </source>
</evidence>